<comment type="caution">
    <text evidence="9">The sequence shown here is derived from an EMBL/GenBank/DDBJ whole genome shotgun (WGS) entry which is preliminary data.</text>
</comment>
<feature type="domain" description="RNA polymerase Rpb4/RPC9 core" evidence="8">
    <location>
        <begin position="3"/>
        <end position="121"/>
    </location>
</feature>
<accession>A0A6D2J6Z5</accession>
<evidence type="ECO:0000256" key="7">
    <source>
        <dbReference type="SAM" id="MobiDB-lite"/>
    </source>
</evidence>
<evidence type="ECO:0000313" key="10">
    <source>
        <dbReference type="Proteomes" id="UP000467841"/>
    </source>
</evidence>
<evidence type="ECO:0000256" key="1">
    <source>
        <dbReference type="ARBA" id="ARBA00004123"/>
    </source>
</evidence>
<dbReference type="SMART" id="SM00657">
    <property type="entry name" value="RPOL4c"/>
    <property type="match status" value="1"/>
</dbReference>
<dbReference type="InterPro" id="IPR010997">
    <property type="entry name" value="HRDC-like_sf"/>
</dbReference>
<dbReference type="Gene3D" id="1.20.1250.40">
    <property type="match status" value="1"/>
</dbReference>
<comment type="subcellular location">
    <subcellularLocation>
        <location evidence="1">Nucleus</location>
    </subcellularLocation>
</comment>
<dbReference type="PANTHER" id="PTHR15561:SF0">
    <property type="entry name" value="DNA-DIRECTED RNA POLYMERASE III SUBUNIT RPC9"/>
    <property type="match status" value="1"/>
</dbReference>
<dbReference type="GO" id="GO:0005666">
    <property type="term" value="C:RNA polymerase III complex"/>
    <property type="evidence" value="ECO:0007669"/>
    <property type="project" value="InterPro"/>
</dbReference>
<evidence type="ECO:0000256" key="6">
    <source>
        <dbReference type="ARBA" id="ARBA00023242"/>
    </source>
</evidence>
<proteinExistence type="inferred from homology"/>
<keyword evidence="6" id="KW-0539">Nucleus</keyword>
<comment type="similarity">
    <text evidence="2">Belongs to the eukaryotic RPC9 RNA polymerase subunit family.</text>
</comment>
<evidence type="ECO:0000256" key="2">
    <source>
        <dbReference type="ARBA" id="ARBA00006898"/>
    </source>
</evidence>
<dbReference type="InterPro" id="IPR005574">
    <property type="entry name" value="Rpb4/RPC9"/>
</dbReference>
<evidence type="ECO:0000256" key="4">
    <source>
        <dbReference type="ARBA" id="ARBA00022478"/>
    </source>
</evidence>
<dbReference type="Pfam" id="PF03874">
    <property type="entry name" value="RNA_pol_Rpb4"/>
    <property type="match status" value="1"/>
</dbReference>
<dbReference type="AlphaFoldDB" id="A0A6D2J6Z5"/>
<dbReference type="EMBL" id="CACVBM020001129">
    <property type="protein sequence ID" value="CAA7033061.1"/>
    <property type="molecule type" value="Genomic_DNA"/>
</dbReference>
<protein>
    <recommendedName>
        <fullName evidence="3">DNA-directed RNA polymerase III subunit RPC9</fullName>
    </recommendedName>
</protein>
<feature type="region of interest" description="Disordered" evidence="7">
    <location>
        <begin position="102"/>
        <end position="235"/>
    </location>
</feature>
<evidence type="ECO:0000256" key="5">
    <source>
        <dbReference type="ARBA" id="ARBA00023163"/>
    </source>
</evidence>
<dbReference type="Proteomes" id="UP000467841">
    <property type="component" value="Unassembled WGS sequence"/>
</dbReference>
<dbReference type="PANTHER" id="PTHR15561">
    <property type="entry name" value="CALCITONIN GENE-RELATED PEPTIDE-RECEPTOR COMPONENT PROTEIN"/>
    <property type="match status" value="1"/>
</dbReference>
<dbReference type="InterPro" id="IPR038846">
    <property type="entry name" value="RPC9"/>
</dbReference>
<dbReference type="InterPro" id="IPR006590">
    <property type="entry name" value="RNA_pol_Rpb4/RPC9_core"/>
</dbReference>
<dbReference type="SUPFAM" id="SSF47819">
    <property type="entry name" value="HRDC-like"/>
    <property type="match status" value="1"/>
</dbReference>
<sequence length="235" mass="26359">MQIVKANAGALTNFEVLDFLNSRGASNDTARVIGPNPIAKSEIKVYDYLMETAASTQTREGVNEFAEKCKDFNVAKAEILSMINLRPSNIIIERKEEEDKLKARGIDSNDDDDVSSLPSLMIIEKKPDDEDRETNLETRGIDSDGDDDDDVSSLPSLMIIEKKPDDDKETNLETRGIDSDDIIERKPDDYDRKKNLETRGMDSDGILELVQDLLMPPPTTDQENDQEETEKGEES</sequence>
<keyword evidence="4" id="KW-0240">DNA-directed RNA polymerase</keyword>
<dbReference type="GO" id="GO:0000166">
    <property type="term" value="F:nucleotide binding"/>
    <property type="evidence" value="ECO:0007669"/>
    <property type="project" value="InterPro"/>
</dbReference>
<feature type="compositionally biased region" description="Basic and acidic residues" evidence="7">
    <location>
        <begin position="160"/>
        <end position="202"/>
    </location>
</feature>
<dbReference type="OrthoDB" id="1746530at2759"/>
<keyword evidence="5" id="KW-0804">Transcription</keyword>
<gene>
    <name evidence="9" type="ORF">MERR_LOCUS20296</name>
</gene>
<feature type="compositionally biased region" description="Acidic residues" evidence="7">
    <location>
        <begin position="222"/>
        <end position="235"/>
    </location>
</feature>
<dbReference type="GO" id="GO:0006384">
    <property type="term" value="P:transcription initiation at RNA polymerase III promoter"/>
    <property type="evidence" value="ECO:0007669"/>
    <property type="project" value="InterPro"/>
</dbReference>
<name>A0A6D2J6Z5_9BRAS</name>
<reference evidence="9" key="1">
    <citation type="submission" date="2020-01" db="EMBL/GenBank/DDBJ databases">
        <authorList>
            <person name="Mishra B."/>
        </authorList>
    </citation>
    <scope>NUCLEOTIDE SEQUENCE [LARGE SCALE GENOMIC DNA]</scope>
</reference>
<evidence type="ECO:0000256" key="3">
    <source>
        <dbReference type="ARBA" id="ARBA00016672"/>
    </source>
</evidence>
<evidence type="ECO:0000313" key="9">
    <source>
        <dbReference type="EMBL" id="CAA7033061.1"/>
    </source>
</evidence>
<keyword evidence="10" id="KW-1185">Reference proteome</keyword>
<feature type="compositionally biased region" description="Basic and acidic residues" evidence="7">
    <location>
        <begin position="123"/>
        <end position="142"/>
    </location>
</feature>
<organism evidence="9 10">
    <name type="scientific">Microthlaspi erraticum</name>
    <dbReference type="NCBI Taxonomy" id="1685480"/>
    <lineage>
        <taxon>Eukaryota</taxon>
        <taxon>Viridiplantae</taxon>
        <taxon>Streptophyta</taxon>
        <taxon>Embryophyta</taxon>
        <taxon>Tracheophyta</taxon>
        <taxon>Spermatophyta</taxon>
        <taxon>Magnoliopsida</taxon>
        <taxon>eudicotyledons</taxon>
        <taxon>Gunneridae</taxon>
        <taxon>Pentapetalae</taxon>
        <taxon>rosids</taxon>
        <taxon>malvids</taxon>
        <taxon>Brassicales</taxon>
        <taxon>Brassicaceae</taxon>
        <taxon>Coluteocarpeae</taxon>
        <taxon>Microthlaspi</taxon>
    </lineage>
</organism>
<evidence type="ECO:0000259" key="8">
    <source>
        <dbReference type="SMART" id="SM00657"/>
    </source>
</evidence>
<dbReference type="InterPro" id="IPR038324">
    <property type="entry name" value="Rpb4/RPC9_sf"/>
</dbReference>